<dbReference type="InterPro" id="IPR051227">
    <property type="entry name" value="CS_glycosyltransferase"/>
</dbReference>
<feature type="compositionally biased region" description="Basic and acidic residues" evidence="1">
    <location>
        <begin position="88"/>
        <end position="104"/>
    </location>
</feature>
<feature type="compositionally biased region" description="Polar residues" evidence="1">
    <location>
        <begin position="77"/>
        <end position="87"/>
    </location>
</feature>
<name>A0ABQ9UWF8_SAGOE</name>
<evidence type="ECO:0000313" key="2">
    <source>
        <dbReference type="EMBL" id="KAK2101390.1"/>
    </source>
</evidence>
<organism evidence="2 3">
    <name type="scientific">Saguinus oedipus</name>
    <name type="common">Cotton-top tamarin</name>
    <name type="synonym">Oedipomidas oedipus</name>
    <dbReference type="NCBI Taxonomy" id="9490"/>
    <lineage>
        <taxon>Eukaryota</taxon>
        <taxon>Metazoa</taxon>
        <taxon>Chordata</taxon>
        <taxon>Craniata</taxon>
        <taxon>Vertebrata</taxon>
        <taxon>Euteleostomi</taxon>
        <taxon>Mammalia</taxon>
        <taxon>Eutheria</taxon>
        <taxon>Euarchontoglires</taxon>
        <taxon>Primates</taxon>
        <taxon>Haplorrhini</taxon>
        <taxon>Platyrrhini</taxon>
        <taxon>Cebidae</taxon>
        <taxon>Callitrichinae</taxon>
        <taxon>Saguinus</taxon>
    </lineage>
</organism>
<proteinExistence type="predicted"/>
<feature type="region of interest" description="Disordered" evidence="1">
    <location>
        <begin position="76"/>
        <end position="104"/>
    </location>
</feature>
<dbReference type="Proteomes" id="UP001266305">
    <property type="component" value="Unassembled WGS sequence"/>
</dbReference>
<sequence length="203" mass="22808">MTREATAVAGPEGVQLHTSCAVAPGARSLICISSLSIKGSGQWTAALQAIQPPAVLSSLRPDETFLRMDEVGHIPQTAASHVGSSDTLPRDEQPPADMLRPDPRDTLYRVPLIPKSRLRHVLPDCPYKPSYLVDGLPLQRYQGLRFVHLSFVYPNDYTRLSHMETHNKCFYQENAYYQDRFSFQEYIKIDQPEKQGPELPGTE</sequence>
<protein>
    <submittedName>
        <fullName evidence="2">Beta-1,4-N-acetylgalactosaminyltransferase 3</fullName>
    </submittedName>
</protein>
<reference evidence="2 3" key="1">
    <citation type="submission" date="2023-05" db="EMBL/GenBank/DDBJ databases">
        <title>B98-5 Cell Line De Novo Hybrid Assembly: An Optical Mapping Approach.</title>
        <authorList>
            <person name="Kananen K."/>
            <person name="Auerbach J.A."/>
            <person name="Kautto E."/>
            <person name="Blachly J.S."/>
        </authorList>
    </citation>
    <scope>NUCLEOTIDE SEQUENCE [LARGE SCALE GENOMIC DNA]</scope>
    <source>
        <strain evidence="2">B95-8</strain>
        <tissue evidence="2">Cell line</tissue>
    </source>
</reference>
<comment type="caution">
    <text evidence="2">The sequence shown here is derived from an EMBL/GenBank/DDBJ whole genome shotgun (WGS) entry which is preliminary data.</text>
</comment>
<dbReference type="PANTHER" id="PTHR12369:SF15">
    <property type="entry name" value="BETA-1,4-N-ACETYLGALACTOSAMINYLTRANSFERASE 3"/>
    <property type="match status" value="1"/>
</dbReference>
<keyword evidence="3" id="KW-1185">Reference proteome</keyword>
<evidence type="ECO:0000256" key="1">
    <source>
        <dbReference type="SAM" id="MobiDB-lite"/>
    </source>
</evidence>
<gene>
    <name evidence="2" type="primary">B4GALNT3_1</name>
    <name evidence="2" type="ORF">P7K49_019056</name>
</gene>
<evidence type="ECO:0000313" key="3">
    <source>
        <dbReference type="Proteomes" id="UP001266305"/>
    </source>
</evidence>
<accession>A0ABQ9UWF8</accession>
<dbReference type="PANTHER" id="PTHR12369">
    <property type="entry name" value="CHONDROITIN SYNTHASE"/>
    <property type="match status" value="1"/>
</dbReference>
<dbReference type="EMBL" id="JASSZA010000009">
    <property type="protein sequence ID" value="KAK2101390.1"/>
    <property type="molecule type" value="Genomic_DNA"/>
</dbReference>